<feature type="region of interest" description="Disordered" evidence="1">
    <location>
        <begin position="290"/>
        <end position="364"/>
    </location>
</feature>
<dbReference type="OrthoDB" id="676304at2759"/>
<evidence type="ECO:0000256" key="1">
    <source>
        <dbReference type="SAM" id="MobiDB-lite"/>
    </source>
</evidence>
<feature type="compositionally biased region" description="Polar residues" evidence="1">
    <location>
        <begin position="218"/>
        <end position="227"/>
    </location>
</feature>
<evidence type="ECO:0000313" key="4">
    <source>
        <dbReference type="Proteomes" id="UP001152799"/>
    </source>
</evidence>
<evidence type="ECO:0000313" key="3">
    <source>
        <dbReference type="EMBL" id="CAG9773406.1"/>
    </source>
</evidence>
<feature type="compositionally biased region" description="Acidic residues" evidence="1">
    <location>
        <begin position="328"/>
        <end position="337"/>
    </location>
</feature>
<name>A0A9N9N1I7_9CUCU</name>
<dbReference type="PANTHER" id="PTHR47595">
    <property type="entry name" value="HEAT SHOCK 70 KDA PROTEIN 14"/>
    <property type="match status" value="1"/>
</dbReference>
<accession>A0A9N9N1I7</accession>
<feature type="compositionally biased region" description="Polar residues" evidence="1">
    <location>
        <begin position="290"/>
        <end position="304"/>
    </location>
</feature>
<dbReference type="InterPro" id="IPR044822">
    <property type="entry name" value="Myb_DNA-bind_4"/>
</dbReference>
<dbReference type="AlphaFoldDB" id="A0A9N9N1I7"/>
<dbReference type="PANTHER" id="PTHR47595:SF1">
    <property type="entry name" value="MYB_SANT-LIKE DNA-BINDING DOMAIN-CONTAINING PROTEIN"/>
    <property type="match status" value="1"/>
</dbReference>
<keyword evidence="4" id="KW-1185">Reference proteome</keyword>
<feature type="compositionally biased region" description="Acidic residues" evidence="1">
    <location>
        <begin position="228"/>
        <end position="238"/>
    </location>
</feature>
<organism evidence="3 4">
    <name type="scientific">Ceutorhynchus assimilis</name>
    <name type="common">cabbage seed weevil</name>
    <dbReference type="NCBI Taxonomy" id="467358"/>
    <lineage>
        <taxon>Eukaryota</taxon>
        <taxon>Metazoa</taxon>
        <taxon>Ecdysozoa</taxon>
        <taxon>Arthropoda</taxon>
        <taxon>Hexapoda</taxon>
        <taxon>Insecta</taxon>
        <taxon>Pterygota</taxon>
        <taxon>Neoptera</taxon>
        <taxon>Endopterygota</taxon>
        <taxon>Coleoptera</taxon>
        <taxon>Polyphaga</taxon>
        <taxon>Cucujiformia</taxon>
        <taxon>Curculionidae</taxon>
        <taxon>Ceutorhynchinae</taxon>
        <taxon>Ceutorhynchus</taxon>
    </lineage>
</organism>
<feature type="compositionally biased region" description="Polar residues" evidence="1">
    <location>
        <begin position="243"/>
        <end position="252"/>
    </location>
</feature>
<proteinExistence type="predicted"/>
<dbReference type="Proteomes" id="UP001152799">
    <property type="component" value="Chromosome 9"/>
</dbReference>
<reference evidence="3" key="1">
    <citation type="submission" date="2022-01" db="EMBL/GenBank/DDBJ databases">
        <authorList>
            <person name="King R."/>
        </authorList>
    </citation>
    <scope>NUCLEOTIDE SEQUENCE</scope>
</reference>
<protein>
    <recommendedName>
        <fullName evidence="2">Myb/SANT-like DNA-binding domain-containing protein</fullName>
    </recommendedName>
</protein>
<gene>
    <name evidence="3" type="ORF">CEUTPL_LOCUS13797</name>
</gene>
<feature type="region of interest" description="Disordered" evidence="1">
    <location>
        <begin position="218"/>
        <end position="257"/>
    </location>
</feature>
<dbReference type="EMBL" id="OU892285">
    <property type="protein sequence ID" value="CAG9773406.1"/>
    <property type="molecule type" value="Genomic_DNA"/>
</dbReference>
<dbReference type="Pfam" id="PF13837">
    <property type="entry name" value="Myb_DNA-bind_4"/>
    <property type="match status" value="1"/>
</dbReference>
<sequence>MKELSLFDNEENLTYTLEVSDDEFDKIINENDLALATTLLEKHKEKTNLLAAFKIVLSKNSPNNTTCPNKELDQAEDQASSSHVVEDLNDEVFHNNNNDVASTETLKESRLWTFESTKYLIQLCEKYDEDFQRGVKRFVWNKVSRELEEKFNQKYSPQQCDTKFKGLKNMYKQVKKHNEQSGKSFKAWEYFKLMHKLLYSKPEINAIATCSSKSGLIINRTPQTPTSDEIDERLDTEEPIPSGSKTTPTYKSSFMRKRKNIENAVERRHKEKLERQDRYLAILDRLATAVENSTSNDPNKQTEGTSRDSNSETPHSAKRSRSNVQSEQAEDVTDFDPGEGTSRDSNSETPHSAKRSRSHVEGRKSYKAALNEYSEKLLEKQGTLINNTITKMLDSQKEMLETAYREQRQWELEMLEKEQEFQRKQTETMMQMFTQCIQSLRPPTVSNLGPLRLVNLTSQRNLKDAEVEKQNKELK</sequence>
<feature type="domain" description="Myb/SANT-like DNA-binding" evidence="2">
    <location>
        <begin position="110"/>
        <end position="197"/>
    </location>
</feature>
<dbReference type="Gene3D" id="1.10.10.60">
    <property type="entry name" value="Homeodomain-like"/>
    <property type="match status" value="1"/>
</dbReference>
<evidence type="ECO:0000259" key="2">
    <source>
        <dbReference type="Pfam" id="PF13837"/>
    </source>
</evidence>